<evidence type="ECO:0000313" key="2">
    <source>
        <dbReference type="EMBL" id="KAK4119711.1"/>
    </source>
</evidence>
<feature type="region of interest" description="Disordered" evidence="1">
    <location>
        <begin position="87"/>
        <end position="151"/>
    </location>
</feature>
<feature type="compositionally biased region" description="Basic residues" evidence="1">
    <location>
        <begin position="141"/>
        <end position="151"/>
    </location>
</feature>
<evidence type="ECO:0000313" key="3">
    <source>
        <dbReference type="Proteomes" id="UP001302602"/>
    </source>
</evidence>
<protein>
    <submittedName>
        <fullName evidence="2">Uncharacterized protein</fullName>
    </submittedName>
</protein>
<dbReference type="AlphaFoldDB" id="A0AAN6TSY8"/>
<feature type="non-terminal residue" evidence="2">
    <location>
        <position position="1"/>
    </location>
</feature>
<feature type="compositionally biased region" description="Pro residues" evidence="1">
    <location>
        <begin position="1"/>
        <end position="11"/>
    </location>
</feature>
<evidence type="ECO:0000256" key="1">
    <source>
        <dbReference type="SAM" id="MobiDB-lite"/>
    </source>
</evidence>
<dbReference type="GeneID" id="87834161"/>
<name>A0AAN6TSY8_9PEZI</name>
<feature type="region of interest" description="Disordered" evidence="1">
    <location>
        <begin position="1"/>
        <end position="26"/>
    </location>
</feature>
<reference evidence="2" key="2">
    <citation type="submission" date="2023-05" db="EMBL/GenBank/DDBJ databases">
        <authorList>
            <consortium name="Lawrence Berkeley National Laboratory"/>
            <person name="Steindorff A."/>
            <person name="Hensen N."/>
            <person name="Bonometti L."/>
            <person name="Westerberg I."/>
            <person name="Brannstrom I.O."/>
            <person name="Guillou S."/>
            <person name="Cros-Aarteil S."/>
            <person name="Calhoun S."/>
            <person name="Haridas S."/>
            <person name="Kuo A."/>
            <person name="Mondo S."/>
            <person name="Pangilinan J."/>
            <person name="Riley R."/>
            <person name="Labutti K."/>
            <person name="Andreopoulos B."/>
            <person name="Lipzen A."/>
            <person name="Chen C."/>
            <person name="Yanf M."/>
            <person name="Daum C."/>
            <person name="Ng V."/>
            <person name="Clum A."/>
            <person name="Ohm R."/>
            <person name="Martin F."/>
            <person name="Silar P."/>
            <person name="Natvig D."/>
            <person name="Lalanne C."/>
            <person name="Gautier V."/>
            <person name="Ament-Velasquez S.L."/>
            <person name="Kruys A."/>
            <person name="Hutchinson M.I."/>
            <person name="Powell A.J."/>
            <person name="Barry K."/>
            <person name="Miller A.N."/>
            <person name="Grigoriev I.V."/>
            <person name="Debuchy R."/>
            <person name="Gladieux P."/>
            <person name="Thoren M.H."/>
            <person name="Johannesson H."/>
        </authorList>
    </citation>
    <scope>NUCLEOTIDE SEQUENCE</scope>
    <source>
        <strain evidence="2">CBS 731.68</strain>
    </source>
</reference>
<proteinExistence type="predicted"/>
<dbReference type="Proteomes" id="UP001302602">
    <property type="component" value="Unassembled WGS sequence"/>
</dbReference>
<reference evidence="2" key="1">
    <citation type="journal article" date="2023" name="Mol. Phylogenet. Evol.">
        <title>Genome-scale phylogeny and comparative genomics of the fungal order Sordariales.</title>
        <authorList>
            <person name="Hensen N."/>
            <person name="Bonometti L."/>
            <person name="Westerberg I."/>
            <person name="Brannstrom I.O."/>
            <person name="Guillou S."/>
            <person name="Cros-Aarteil S."/>
            <person name="Calhoun S."/>
            <person name="Haridas S."/>
            <person name="Kuo A."/>
            <person name="Mondo S."/>
            <person name="Pangilinan J."/>
            <person name="Riley R."/>
            <person name="LaButti K."/>
            <person name="Andreopoulos B."/>
            <person name="Lipzen A."/>
            <person name="Chen C."/>
            <person name="Yan M."/>
            <person name="Daum C."/>
            <person name="Ng V."/>
            <person name="Clum A."/>
            <person name="Steindorff A."/>
            <person name="Ohm R.A."/>
            <person name="Martin F."/>
            <person name="Silar P."/>
            <person name="Natvig D.O."/>
            <person name="Lalanne C."/>
            <person name="Gautier V."/>
            <person name="Ament-Velasquez S.L."/>
            <person name="Kruys A."/>
            <person name="Hutchinson M.I."/>
            <person name="Powell A.J."/>
            <person name="Barry K."/>
            <person name="Miller A.N."/>
            <person name="Grigoriev I.V."/>
            <person name="Debuchy R."/>
            <person name="Gladieux P."/>
            <person name="Hiltunen Thoren M."/>
            <person name="Johannesson H."/>
        </authorList>
    </citation>
    <scope>NUCLEOTIDE SEQUENCE</scope>
    <source>
        <strain evidence="2">CBS 731.68</strain>
    </source>
</reference>
<comment type="caution">
    <text evidence="2">The sequence shown here is derived from an EMBL/GenBank/DDBJ whole genome shotgun (WGS) entry which is preliminary data.</text>
</comment>
<organism evidence="2 3">
    <name type="scientific">Parathielavia appendiculata</name>
    <dbReference type="NCBI Taxonomy" id="2587402"/>
    <lineage>
        <taxon>Eukaryota</taxon>
        <taxon>Fungi</taxon>
        <taxon>Dikarya</taxon>
        <taxon>Ascomycota</taxon>
        <taxon>Pezizomycotina</taxon>
        <taxon>Sordariomycetes</taxon>
        <taxon>Sordariomycetidae</taxon>
        <taxon>Sordariales</taxon>
        <taxon>Chaetomiaceae</taxon>
        <taxon>Parathielavia</taxon>
    </lineage>
</organism>
<gene>
    <name evidence="2" type="ORF">N657DRAFT_706541</name>
</gene>
<feature type="compositionally biased region" description="Polar residues" evidence="1">
    <location>
        <begin position="106"/>
        <end position="137"/>
    </location>
</feature>
<accession>A0AAN6TSY8</accession>
<feature type="compositionally biased region" description="Basic residues" evidence="1">
    <location>
        <begin position="94"/>
        <end position="103"/>
    </location>
</feature>
<dbReference type="EMBL" id="MU853245">
    <property type="protein sequence ID" value="KAK4119711.1"/>
    <property type="molecule type" value="Genomic_DNA"/>
</dbReference>
<dbReference type="RefSeq" id="XP_062643484.1">
    <property type="nucleotide sequence ID" value="XM_062797389.1"/>
</dbReference>
<keyword evidence="3" id="KW-1185">Reference proteome</keyword>
<sequence length="151" mass="16224">FLPRPPPPVSVPAPASSTGRAATPEPTFCTVDVSRVPEEHAGEATPVALRKLVEKEMQAPGDQSSWRCAAVTRDGGTANRLRVVGKNKEELKKTRISSKPRRRQGQESFGTSCTQSKLATSAVRLSSTTEARSSLGPQKSLVRRTTCKLPS</sequence>